<protein>
    <recommendedName>
        <fullName evidence="3">TIGR02217 family protein</fullName>
    </recommendedName>
</protein>
<keyword evidence="2" id="KW-1185">Reference proteome</keyword>
<evidence type="ECO:0000313" key="2">
    <source>
        <dbReference type="Proteomes" id="UP000305471"/>
    </source>
</evidence>
<organism evidence="1 2">
    <name type="scientific">Alteromonas portus</name>
    <dbReference type="NCBI Taxonomy" id="2565549"/>
    <lineage>
        <taxon>Bacteria</taxon>
        <taxon>Pseudomonadati</taxon>
        <taxon>Pseudomonadota</taxon>
        <taxon>Gammaproteobacteria</taxon>
        <taxon>Alteromonadales</taxon>
        <taxon>Alteromonadaceae</taxon>
        <taxon>Alteromonas/Salinimonas group</taxon>
        <taxon>Alteromonas</taxon>
    </lineage>
</organism>
<sequence length="197" mass="21903">MSAFPIQFFRQVEVTLILDIIKPEERLYENKSLGSEDPYYLFALTSTPVSHDDAMEISGILDWYNDSIRNFLLPNPLKSVRKLNGLYLTTSGFVGSQVLHVAGLPPSREKAAWGGDFVQPDINTKGYRIAFSANSDATGRATITLTQPLLHNIPAGTQIRYGDDVNFQVCVKNRNGGEFGVKDAGKTIFDLELMEQL</sequence>
<reference evidence="1 2" key="1">
    <citation type="submission" date="2019-04" db="EMBL/GenBank/DDBJ databases">
        <title>Alteromonas portus sp. nov., an alginate lyase-excreting marine bacterium.</title>
        <authorList>
            <person name="Huang H."/>
            <person name="Mo K."/>
            <person name="Bao S."/>
        </authorList>
    </citation>
    <scope>NUCLEOTIDE SEQUENCE [LARGE SCALE GENOMIC DNA]</scope>
    <source>
        <strain evidence="1 2">HB161718</strain>
    </source>
</reference>
<dbReference type="OrthoDB" id="9797956at2"/>
<comment type="caution">
    <text evidence="1">The sequence shown here is derived from an EMBL/GenBank/DDBJ whole genome shotgun (WGS) entry which is preliminary data.</text>
</comment>
<accession>A0A4U0ZDE9</accession>
<dbReference type="EMBL" id="SWCO01000003">
    <property type="protein sequence ID" value="TKB03907.1"/>
    <property type="molecule type" value="Genomic_DNA"/>
</dbReference>
<evidence type="ECO:0008006" key="3">
    <source>
        <dbReference type="Google" id="ProtNLM"/>
    </source>
</evidence>
<name>A0A4U0ZDE9_9ALTE</name>
<dbReference type="AlphaFoldDB" id="A0A4U0ZDE9"/>
<dbReference type="RefSeq" id="WP_136781616.1">
    <property type="nucleotide sequence ID" value="NZ_SWCO01000003.1"/>
</dbReference>
<proteinExistence type="predicted"/>
<evidence type="ECO:0000313" key="1">
    <source>
        <dbReference type="EMBL" id="TKB03907.1"/>
    </source>
</evidence>
<dbReference type="Proteomes" id="UP000305471">
    <property type="component" value="Unassembled WGS sequence"/>
</dbReference>
<gene>
    <name evidence="1" type="ORF">E5672_07410</name>
</gene>